<dbReference type="Proteomes" id="UP001151582">
    <property type="component" value="Unassembled WGS sequence"/>
</dbReference>
<dbReference type="EMBL" id="JANBQB010001236">
    <property type="protein sequence ID" value="KAJ1971817.1"/>
    <property type="molecule type" value="Genomic_DNA"/>
</dbReference>
<organism evidence="2 3">
    <name type="scientific">Dimargaris verticillata</name>
    <dbReference type="NCBI Taxonomy" id="2761393"/>
    <lineage>
        <taxon>Eukaryota</taxon>
        <taxon>Fungi</taxon>
        <taxon>Fungi incertae sedis</taxon>
        <taxon>Zoopagomycota</taxon>
        <taxon>Kickxellomycotina</taxon>
        <taxon>Dimargaritomycetes</taxon>
        <taxon>Dimargaritales</taxon>
        <taxon>Dimargaritaceae</taxon>
        <taxon>Dimargaris</taxon>
    </lineage>
</organism>
<keyword evidence="1" id="KW-0732">Signal</keyword>
<feature type="chain" id="PRO_5040981680" evidence="1">
    <location>
        <begin position="24"/>
        <end position="360"/>
    </location>
</feature>
<evidence type="ECO:0000313" key="3">
    <source>
        <dbReference type="Proteomes" id="UP001151582"/>
    </source>
</evidence>
<feature type="non-terminal residue" evidence="2">
    <location>
        <position position="360"/>
    </location>
</feature>
<gene>
    <name evidence="2" type="ORF">H4R34_005619</name>
</gene>
<evidence type="ECO:0000256" key="1">
    <source>
        <dbReference type="SAM" id="SignalP"/>
    </source>
</evidence>
<proteinExistence type="predicted"/>
<keyword evidence="3" id="KW-1185">Reference proteome</keyword>
<comment type="caution">
    <text evidence="2">The sequence shown here is derived from an EMBL/GenBank/DDBJ whole genome shotgun (WGS) entry which is preliminary data.</text>
</comment>
<evidence type="ECO:0000313" key="2">
    <source>
        <dbReference type="EMBL" id="KAJ1971817.1"/>
    </source>
</evidence>
<dbReference type="OrthoDB" id="10496446at2759"/>
<dbReference type="AlphaFoldDB" id="A0A9W8B385"/>
<name>A0A9W8B385_9FUNG</name>
<feature type="signal peptide" evidence="1">
    <location>
        <begin position="1"/>
        <end position="23"/>
    </location>
</feature>
<protein>
    <submittedName>
        <fullName evidence="2">Uncharacterized protein</fullName>
    </submittedName>
</protein>
<sequence length="360" mass="40490">MKCRLTFIAVFCLAECALPFSAAATSPEQSVPLKSALRVRTFMDQLDEPALSLAADFRATNPGYEEAYRQNPFTKGILLQAMVMGVQASLQPYIVTGQEPEDKPNTNPYETAWKTAKYYKIHMLNDVNRQPKPLSAFHFISQLANDEPIIGYPHSVTKTINDWTDHMMQVTSDLITMSAGFIAFVAKLDVSSRTTTSGLDSDWAKALVKATSAYDFMVCGILGDFAERDEKDLESLDLHFQYYDEMKVHNRAISLEMLKVQIQSGLDLNAPAGGQGEALKQRLQELSQSRPRQQTLSAVGTNYPPSPPPPQVNNYFQASETPKPYFLHPYFQLATSPSDKEPGWLRRQFQKIKEKFNSLR</sequence>
<accession>A0A9W8B385</accession>
<reference evidence="2" key="1">
    <citation type="submission" date="2022-07" db="EMBL/GenBank/DDBJ databases">
        <title>Phylogenomic reconstructions and comparative analyses of Kickxellomycotina fungi.</title>
        <authorList>
            <person name="Reynolds N.K."/>
            <person name="Stajich J.E."/>
            <person name="Barry K."/>
            <person name="Grigoriev I.V."/>
            <person name="Crous P."/>
            <person name="Smith M.E."/>
        </authorList>
    </citation>
    <scope>NUCLEOTIDE SEQUENCE</scope>
    <source>
        <strain evidence="2">RSA 567</strain>
    </source>
</reference>